<protein>
    <submittedName>
        <fullName evidence="1">Uncharacterized protein</fullName>
    </submittedName>
</protein>
<evidence type="ECO:0000313" key="1">
    <source>
        <dbReference type="EMBL" id="OJA17349.1"/>
    </source>
</evidence>
<name>A0A1J8Q8M2_9AGAM</name>
<dbReference type="AlphaFoldDB" id="A0A1J8Q8M2"/>
<dbReference type="Proteomes" id="UP000183567">
    <property type="component" value="Unassembled WGS sequence"/>
</dbReference>
<gene>
    <name evidence="1" type="ORF">AZE42_13343</name>
</gene>
<evidence type="ECO:0000313" key="2">
    <source>
        <dbReference type="Proteomes" id="UP000183567"/>
    </source>
</evidence>
<accession>A0A1J8Q8M2</accession>
<proteinExistence type="predicted"/>
<comment type="caution">
    <text evidence="1">The sequence shown here is derived from an EMBL/GenBank/DDBJ whole genome shotgun (WGS) entry which is preliminary data.</text>
</comment>
<sequence length="86" mass="9423">MEFCCRDAAPPIPSCAHYGPQAESSQMVITNHSISQMVTKGPGWFKGMAQILVERGYVDATKLRAECKDFKCSGDQSDCFMSRAGI</sequence>
<dbReference type="EMBL" id="LVVM01002058">
    <property type="protein sequence ID" value="OJA17349.1"/>
    <property type="molecule type" value="Genomic_DNA"/>
</dbReference>
<keyword evidence="2" id="KW-1185">Reference proteome</keyword>
<organism evidence="1 2">
    <name type="scientific">Rhizopogon vesiculosus</name>
    <dbReference type="NCBI Taxonomy" id="180088"/>
    <lineage>
        <taxon>Eukaryota</taxon>
        <taxon>Fungi</taxon>
        <taxon>Dikarya</taxon>
        <taxon>Basidiomycota</taxon>
        <taxon>Agaricomycotina</taxon>
        <taxon>Agaricomycetes</taxon>
        <taxon>Agaricomycetidae</taxon>
        <taxon>Boletales</taxon>
        <taxon>Suillineae</taxon>
        <taxon>Rhizopogonaceae</taxon>
        <taxon>Rhizopogon</taxon>
    </lineage>
</organism>
<reference evidence="1 2" key="1">
    <citation type="submission" date="2016-03" db="EMBL/GenBank/DDBJ databases">
        <title>Comparative genomics of the ectomycorrhizal sister species Rhizopogon vinicolor and Rhizopogon vesiculosus (Basidiomycota: Boletales) reveals a divergence of the mating type B locus.</title>
        <authorList>
            <person name="Mujic A.B."/>
            <person name="Kuo A."/>
            <person name="Tritt A."/>
            <person name="Lipzen A."/>
            <person name="Chen C."/>
            <person name="Johnson J."/>
            <person name="Sharma A."/>
            <person name="Barry K."/>
            <person name="Grigoriev I.V."/>
            <person name="Spatafora J.W."/>
        </authorList>
    </citation>
    <scope>NUCLEOTIDE SEQUENCE [LARGE SCALE GENOMIC DNA]</scope>
    <source>
        <strain evidence="1 2">AM-OR11-056</strain>
    </source>
</reference>